<evidence type="ECO:0000256" key="1">
    <source>
        <dbReference type="SAM" id="MobiDB-lite"/>
    </source>
</evidence>
<accession>A0ABS9HXX6</accession>
<reference evidence="2" key="2">
    <citation type="submission" date="2022-01" db="EMBL/GenBank/DDBJ databases">
        <authorList>
            <person name="Zhou L.Y."/>
        </authorList>
    </citation>
    <scope>NUCLEOTIDE SEQUENCE</scope>
    <source>
        <strain evidence="2">TLK-CK17</strain>
    </source>
</reference>
<dbReference type="EMBL" id="JAKJPO010000013">
    <property type="protein sequence ID" value="MCF7223227.1"/>
    <property type="molecule type" value="Genomic_DNA"/>
</dbReference>
<feature type="region of interest" description="Disordered" evidence="1">
    <location>
        <begin position="1"/>
        <end position="24"/>
    </location>
</feature>
<evidence type="ECO:0000313" key="3">
    <source>
        <dbReference type="Proteomes" id="UP001430796"/>
    </source>
</evidence>
<reference evidence="2" key="1">
    <citation type="submission" date="2022-01" db="EMBL/GenBank/DDBJ databases">
        <title>Lysobacter chinensis sp. nov., a bacterium isolated from cow dung compost.</title>
        <authorList>
            <person name="Liu Y."/>
        </authorList>
    </citation>
    <scope>NUCLEOTIDE SEQUENCE</scope>
    <source>
        <strain evidence="2">TLK-CK17</strain>
    </source>
</reference>
<sequence>MDTELGSSCPSPVVPDLSPPSPELHGELRMKRAALLCAALLCASTAMARNKMTPLSEDDAALLQGKKVAVALHQRPSFGAMTAGKASFGLIGAGAMYAAGNKLVDENNVADPATLIREQLASSLRTSFGAEVLNVDAEPTDAKKPRQIAATHPEADYVLDVRSTGWGYAYYPMDWNSYWVNYGVQVQLVETATARQVSNMACNASTRDHANRPSRDQMHANGAQLLKDVTAHLGWTCVQLLSREQFKLPEENIATIPGAYADPLALASSGTDAGERMTTAASVNAQSDSSTEVRHTPEGDDASPAPEDVTETAPEIIPDAMVPETGGTATSDAGSRQA</sequence>
<keyword evidence="3" id="KW-1185">Reference proteome</keyword>
<gene>
    <name evidence="2" type="ORF">L3V18_15730</name>
</gene>
<evidence type="ECO:0000313" key="2">
    <source>
        <dbReference type="EMBL" id="MCF7223227.1"/>
    </source>
</evidence>
<feature type="compositionally biased region" description="Low complexity" evidence="1">
    <location>
        <begin position="7"/>
        <end position="16"/>
    </location>
</feature>
<dbReference type="Proteomes" id="UP001430796">
    <property type="component" value="Unassembled WGS sequence"/>
</dbReference>
<name>A0ABS9HXX6_9GAMM</name>
<feature type="region of interest" description="Disordered" evidence="1">
    <location>
        <begin position="269"/>
        <end position="338"/>
    </location>
</feature>
<proteinExistence type="predicted"/>
<organism evidence="2 3">
    <name type="scientific">Marilutibacter chinensis</name>
    <dbReference type="NCBI Taxonomy" id="2912247"/>
    <lineage>
        <taxon>Bacteria</taxon>
        <taxon>Pseudomonadati</taxon>
        <taxon>Pseudomonadota</taxon>
        <taxon>Gammaproteobacteria</taxon>
        <taxon>Lysobacterales</taxon>
        <taxon>Lysobacteraceae</taxon>
        <taxon>Marilutibacter</taxon>
    </lineage>
</organism>
<feature type="compositionally biased region" description="Polar residues" evidence="1">
    <location>
        <begin position="327"/>
        <end position="338"/>
    </location>
</feature>
<evidence type="ECO:0008006" key="4">
    <source>
        <dbReference type="Google" id="ProtNLM"/>
    </source>
</evidence>
<protein>
    <recommendedName>
        <fullName evidence="4">DUF4412 domain-containing protein</fullName>
    </recommendedName>
</protein>
<comment type="caution">
    <text evidence="2">The sequence shown here is derived from an EMBL/GenBank/DDBJ whole genome shotgun (WGS) entry which is preliminary data.</text>
</comment>
<feature type="compositionally biased region" description="Polar residues" evidence="1">
    <location>
        <begin position="279"/>
        <end position="290"/>
    </location>
</feature>